<evidence type="ECO:0000313" key="10">
    <source>
        <dbReference type="Ensembl" id="ENSNFUP00015044418.1"/>
    </source>
</evidence>
<dbReference type="SUPFAM" id="SSF48452">
    <property type="entry name" value="TPR-like"/>
    <property type="match status" value="1"/>
</dbReference>
<dbReference type="InterPro" id="IPR036871">
    <property type="entry name" value="PX_dom_sf"/>
</dbReference>
<sequence>MAESERGSGELTEMDPRPADGLSGSSLTTSELRQNWKQLKSREIPVRLLFQVPSSRVVQEPLRKHVVYRVVVMRSGSFDSHQVWVERRYRDFSCFHQQLLEEFEEELEDLVLPRKLLTGNFSPENISERRLALQDYLAQLFSTRCVRHSPHFSKFFTEPELKQAHTLLRSGQFTLAVELLQTVLEIQEKLVPWQKPTLTVPTLSALAVCYRDLDEPERAFGNAHRALPAARRYGLQQYRAALLELLLEVGYQLGRPVAQLQDELTALRDAERGEVSSRSLKEVVIYEFL</sequence>
<dbReference type="SMART" id="SM00312">
    <property type="entry name" value="PX"/>
    <property type="match status" value="1"/>
</dbReference>
<dbReference type="EMBL" id="JAAVVJ010000004">
    <property type="protein sequence ID" value="KAF7224925.1"/>
    <property type="molecule type" value="Genomic_DNA"/>
</dbReference>
<keyword evidence="11" id="KW-1185">Reference proteome</keyword>
<evidence type="ECO:0000256" key="4">
    <source>
        <dbReference type="ARBA" id="ARBA00022927"/>
    </source>
</evidence>
<dbReference type="Gene3D" id="1.25.40.10">
    <property type="entry name" value="Tetratricopeptide repeat domain"/>
    <property type="match status" value="1"/>
</dbReference>
<keyword evidence="4" id="KW-0653">Protein transport</keyword>
<evidence type="ECO:0000313" key="11">
    <source>
        <dbReference type="Proteomes" id="UP000694548"/>
    </source>
</evidence>
<dbReference type="PANTHER" id="PTHR20939">
    <property type="entry name" value="SORTING NEXIN 20, 21"/>
    <property type="match status" value="1"/>
</dbReference>
<evidence type="ECO:0000256" key="3">
    <source>
        <dbReference type="ARBA" id="ARBA00022753"/>
    </source>
</evidence>
<evidence type="ECO:0000313" key="9">
    <source>
        <dbReference type="EMBL" id="KAF7224925.1"/>
    </source>
</evidence>
<evidence type="ECO:0000256" key="6">
    <source>
        <dbReference type="ARBA" id="ARBA00023136"/>
    </source>
</evidence>
<keyword evidence="3" id="KW-0967">Endosome</keyword>
<reference evidence="10" key="1">
    <citation type="submission" date="2014-08" db="EMBL/GenBank/DDBJ databases">
        <authorList>
            <person name="Senf B."/>
            <person name="Petzold A."/>
            <person name="Downie B.R."/>
            <person name="Koch P."/>
            <person name="Platzer M."/>
        </authorList>
    </citation>
    <scope>NUCLEOTIDE SEQUENCE [LARGE SCALE GENOMIC DNA]</scope>
    <source>
        <strain evidence="10">GRZ</strain>
    </source>
</reference>
<gene>
    <name evidence="10" type="primary">SNX20</name>
    <name evidence="9" type="synonym">snx20</name>
    <name evidence="9" type="ORF">G4P62_013015</name>
</gene>
<proteinExistence type="predicted"/>
<organism evidence="10 11">
    <name type="scientific">Nothobranchius furzeri</name>
    <name type="common">Turquoise killifish</name>
    <dbReference type="NCBI Taxonomy" id="105023"/>
    <lineage>
        <taxon>Eukaryota</taxon>
        <taxon>Metazoa</taxon>
        <taxon>Chordata</taxon>
        <taxon>Craniata</taxon>
        <taxon>Vertebrata</taxon>
        <taxon>Euteleostomi</taxon>
        <taxon>Actinopterygii</taxon>
        <taxon>Neopterygii</taxon>
        <taxon>Teleostei</taxon>
        <taxon>Neoteleostei</taxon>
        <taxon>Acanthomorphata</taxon>
        <taxon>Ovalentaria</taxon>
        <taxon>Atherinomorphae</taxon>
        <taxon>Cyprinodontiformes</taxon>
        <taxon>Nothobranchiidae</taxon>
        <taxon>Nothobranchius</taxon>
    </lineage>
</organism>
<dbReference type="Ensembl" id="ENSNFUT00015046352.1">
    <property type="protein sequence ID" value="ENSNFUP00015044418.1"/>
    <property type="gene ID" value="ENSNFUG00015021144.1"/>
</dbReference>
<protein>
    <submittedName>
        <fullName evidence="9 10">Sorting nexin 20</fullName>
    </submittedName>
</protein>
<feature type="domain" description="PX" evidence="8">
    <location>
        <begin position="46"/>
        <end position="163"/>
    </location>
</feature>
<reference evidence="10" key="3">
    <citation type="submission" date="2025-05" db="UniProtKB">
        <authorList>
            <consortium name="Ensembl"/>
        </authorList>
    </citation>
    <scope>IDENTIFICATION</scope>
</reference>
<dbReference type="Gene3D" id="3.30.1520.10">
    <property type="entry name" value="Phox-like domain"/>
    <property type="match status" value="1"/>
</dbReference>
<dbReference type="OrthoDB" id="10254720at2759"/>
<evidence type="ECO:0000259" key="8">
    <source>
        <dbReference type="PROSITE" id="PS50195"/>
    </source>
</evidence>
<dbReference type="PROSITE" id="PS50195">
    <property type="entry name" value="PX"/>
    <property type="match status" value="1"/>
</dbReference>
<dbReference type="InterPro" id="IPR011990">
    <property type="entry name" value="TPR-like_helical_dom_sf"/>
</dbReference>
<dbReference type="RefSeq" id="XP_015820541.3">
    <property type="nucleotide sequence ID" value="XM_015965055.3"/>
</dbReference>
<dbReference type="GO" id="GO:1901981">
    <property type="term" value="F:phosphatidylinositol phosphate binding"/>
    <property type="evidence" value="ECO:0007669"/>
    <property type="project" value="TreeGrafter"/>
</dbReference>
<dbReference type="Pfam" id="PF00787">
    <property type="entry name" value="PX"/>
    <property type="match status" value="1"/>
</dbReference>
<evidence type="ECO:0000256" key="2">
    <source>
        <dbReference type="ARBA" id="ARBA00022448"/>
    </source>
</evidence>
<feature type="region of interest" description="Disordered" evidence="7">
    <location>
        <begin position="1"/>
        <end position="27"/>
    </location>
</feature>
<dbReference type="GeneID" id="107389106"/>
<dbReference type="InterPro" id="IPR039937">
    <property type="entry name" value="SNX20/SNX21"/>
</dbReference>
<feature type="compositionally biased region" description="Basic and acidic residues" evidence="7">
    <location>
        <begin position="1"/>
        <end position="18"/>
    </location>
</feature>
<comment type="subcellular location">
    <subcellularLocation>
        <location evidence="1">Early endosome membrane</location>
        <topology evidence="1">Peripheral membrane protein</topology>
        <orientation evidence="1">Cytoplasmic side</orientation>
    </subcellularLocation>
</comment>
<accession>A0A8C6PLC4</accession>
<reference evidence="9" key="2">
    <citation type="submission" date="2020-03" db="EMBL/GenBank/DDBJ databases">
        <title>Intra-Species Differences in Population Size shape Life History and Genome Evolution.</title>
        <authorList>
            <person name="Willemsen D."/>
            <person name="Cui R."/>
            <person name="Valenzano D.R."/>
        </authorList>
    </citation>
    <scope>NUCLEOTIDE SEQUENCE</scope>
    <source>
        <strain evidence="9">GRZ</strain>
        <tissue evidence="9">Whole</tissue>
    </source>
</reference>
<dbReference type="SUPFAM" id="SSF64268">
    <property type="entry name" value="PX domain"/>
    <property type="match status" value="1"/>
</dbReference>
<keyword evidence="5" id="KW-0446">Lipid-binding</keyword>
<evidence type="ECO:0000256" key="7">
    <source>
        <dbReference type="SAM" id="MobiDB-lite"/>
    </source>
</evidence>
<evidence type="ECO:0000256" key="1">
    <source>
        <dbReference type="ARBA" id="ARBA00004469"/>
    </source>
</evidence>
<dbReference type="PANTHER" id="PTHR20939:SF1">
    <property type="entry name" value="SORTING NEXIN-20"/>
    <property type="match status" value="1"/>
</dbReference>
<dbReference type="GO" id="GO:0015031">
    <property type="term" value="P:protein transport"/>
    <property type="evidence" value="ECO:0007669"/>
    <property type="project" value="UniProtKB-KW"/>
</dbReference>
<dbReference type="GeneTree" id="ENSGT00530000063759"/>
<evidence type="ECO:0000256" key="5">
    <source>
        <dbReference type="ARBA" id="ARBA00023121"/>
    </source>
</evidence>
<dbReference type="Proteomes" id="UP000694548">
    <property type="component" value="Chromosome sgr13"/>
</dbReference>
<dbReference type="GO" id="GO:0031901">
    <property type="term" value="C:early endosome membrane"/>
    <property type="evidence" value="ECO:0007669"/>
    <property type="project" value="UniProtKB-SubCell"/>
</dbReference>
<dbReference type="KEGG" id="nfu:107389106"/>
<dbReference type="AlphaFoldDB" id="A0A8C6PLC4"/>
<dbReference type="CTD" id="124460"/>
<keyword evidence="2" id="KW-0813">Transport</keyword>
<dbReference type="InterPro" id="IPR001683">
    <property type="entry name" value="PX_dom"/>
</dbReference>
<keyword evidence="6" id="KW-0472">Membrane</keyword>
<dbReference type="Proteomes" id="UP000822369">
    <property type="component" value="Chromosome 4"/>
</dbReference>
<name>A0A8C6PLC4_NOTFU</name>
<dbReference type="OMA" id="ISCQVRK"/>